<name>A0A157SMB2_9BORD</name>
<dbReference type="PANTHER" id="PTHR30600">
    <property type="entry name" value="CYTOCHROME C PEROXIDASE-RELATED"/>
    <property type="match status" value="1"/>
</dbReference>
<feature type="chain" id="PRO_5009816837" evidence="8">
    <location>
        <begin position="25"/>
        <end position="378"/>
    </location>
</feature>
<dbReference type="GO" id="GO:0030313">
    <property type="term" value="C:cell envelope"/>
    <property type="evidence" value="ECO:0007669"/>
    <property type="project" value="UniProtKB-SubCell"/>
</dbReference>
<dbReference type="InterPro" id="IPR004852">
    <property type="entry name" value="Di-haem_cyt_c_peroxidsae"/>
</dbReference>
<keyword evidence="4 8" id="KW-0732">Signal</keyword>
<keyword evidence="5 10" id="KW-0560">Oxidoreductase</keyword>
<dbReference type="InterPro" id="IPR051395">
    <property type="entry name" value="Cytochrome_c_Peroxidase/MauG"/>
</dbReference>
<dbReference type="STRING" id="123899.SAMEA3906487_02768"/>
<dbReference type="GeneID" id="56589978"/>
<dbReference type="AlphaFoldDB" id="A0A157SMB2"/>
<dbReference type="EC" id="1.11.1.5" evidence="10"/>
<evidence type="ECO:0000313" key="11">
    <source>
        <dbReference type="Proteomes" id="UP000076825"/>
    </source>
</evidence>
<dbReference type="GO" id="GO:0020037">
    <property type="term" value="F:heme binding"/>
    <property type="evidence" value="ECO:0007669"/>
    <property type="project" value="InterPro"/>
</dbReference>
<dbReference type="Gene3D" id="1.10.760.10">
    <property type="entry name" value="Cytochrome c-like domain"/>
    <property type="match status" value="2"/>
</dbReference>
<evidence type="ECO:0000256" key="8">
    <source>
        <dbReference type="SAM" id="SignalP"/>
    </source>
</evidence>
<dbReference type="InterPro" id="IPR036909">
    <property type="entry name" value="Cyt_c-like_dom_sf"/>
</dbReference>
<evidence type="ECO:0000256" key="6">
    <source>
        <dbReference type="ARBA" id="ARBA00023004"/>
    </source>
</evidence>
<dbReference type="InterPro" id="IPR009056">
    <property type="entry name" value="Cyt_c-like_dom"/>
</dbReference>
<dbReference type="OrthoDB" id="9805202at2"/>
<keyword evidence="2 7" id="KW-0349">Heme</keyword>
<evidence type="ECO:0000313" key="10">
    <source>
        <dbReference type="EMBL" id="SAI71421.1"/>
    </source>
</evidence>
<evidence type="ECO:0000256" key="7">
    <source>
        <dbReference type="PROSITE-ProRule" id="PRU00433"/>
    </source>
</evidence>
<reference evidence="10 11" key="1">
    <citation type="submission" date="2016-04" db="EMBL/GenBank/DDBJ databases">
        <authorList>
            <consortium name="Pathogen Informatics"/>
        </authorList>
    </citation>
    <scope>NUCLEOTIDE SEQUENCE [LARGE SCALE GENOMIC DNA]</scope>
    <source>
        <strain evidence="10 11">H044680328</strain>
    </source>
</reference>
<dbReference type="EMBL" id="LT546645">
    <property type="protein sequence ID" value="SAI71421.1"/>
    <property type="molecule type" value="Genomic_DNA"/>
</dbReference>
<dbReference type="eggNOG" id="COG1858">
    <property type="taxonomic scope" value="Bacteria"/>
</dbReference>
<dbReference type="PANTHER" id="PTHR30600:SF10">
    <property type="entry name" value="BLL6722 PROTEIN"/>
    <property type="match status" value="1"/>
</dbReference>
<feature type="signal peptide" evidence="8">
    <location>
        <begin position="1"/>
        <end position="24"/>
    </location>
</feature>
<evidence type="ECO:0000256" key="5">
    <source>
        <dbReference type="ARBA" id="ARBA00023002"/>
    </source>
</evidence>
<dbReference type="RefSeq" id="WP_115638894.1">
    <property type="nucleotide sequence ID" value="NZ_CP016340.1"/>
</dbReference>
<dbReference type="PROSITE" id="PS51007">
    <property type="entry name" value="CYTC"/>
    <property type="match status" value="2"/>
</dbReference>
<evidence type="ECO:0000256" key="4">
    <source>
        <dbReference type="ARBA" id="ARBA00022729"/>
    </source>
</evidence>
<dbReference type="GO" id="GO:0046872">
    <property type="term" value="F:metal ion binding"/>
    <property type="evidence" value="ECO:0007669"/>
    <property type="project" value="UniProtKB-KW"/>
</dbReference>
<keyword evidence="10" id="KW-0575">Peroxidase</keyword>
<comment type="subcellular location">
    <subcellularLocation>
        <location evidence="1">Cell envelope</location>
    </subcellularLocation>
</comment>
<dbReference type="KEGG" id="btrm:SAMEA390648702768"/>
<protein>
    <submittedName>
        <fullName evidence="10">Cytochrome c551 peroxidase</fullName>
        <ecNumber evidence="10">1.11.1.5</ecNumber>
    </submittedName>
</protein>
<evidence type="ECO:0000256" key="2">
    <source>
        <dbReference type="ARBA" id="ARBA00022617"/>
    </source>
</evidence>
<keyword evidence="6 7" id="KW-0408">Iron</keyword>
<dbReference type="SUPFAM" id="SSF46626">
    <property type="entry name" value="Cytochrome c"/>
    <property type="match status" value="2"/>
</dbReference>
<sequence>MKAARRLCLLAGWLAAWALTGVAAAEPCRHADQTWDASCLRRQYQGPVHAWPPPAVDAGVAWQEWGPIPPLDAARSWLPDNAVRSPLARDIARPEIRALGARLFAEPRLSRSGRIACASCHQPQRALGDGRPLAIGEDGLMGRRRSMPLYGAPFAPLLFWDGRANDLWQQVLMPISDPREMNHDAASATARLAALPEFQTAFSEAFGETGVSAAKMARALAAHVASRRPPATRFDAFIAGDNQAYTDQEVIGLHLFRNQARCMQCHHGPLLTDQRFHNIGLSFLGRRNQDLGRYEITRDPADAGTFRTPSLRQVAQAGPWMHNGIFPRLDGLLRMYNAGMPPDAPAVEGLRAPKSPLIQPLSLNADELRALEAFLRTL</sequence>
<gene>
    <name evidence="10" type="primary">ccp</name>
    <name evidence="10" type="ORF">SAMEA3906487_02768</name>
</gene>
<evidence type="ECO:0000259" key="9">
    <source>
        <dbReference type="PROSITE" id="PS51007"/>
    </source>
</evidence>
<dbReference type="GO" id="GO:0009055">
    <property type="term" value="F:electron transfer activity"/>
    <property type="evidence" value="ECO:0007669"/>
    <property type="project" value="InterPro"/>
</dbReference>
<accession>A0A157SMB2</accession>
<keyword evidence="11" id="KW-1185">Reference proteome</keyword>
<feature type="domain" description="Cytochrome c" evidence="9">
    <location>
        <begin position="247"/>
        <end position="378"/>
    </location>
</feature>
<dbReference type="Proteomes" id="UP000076825">
    <property type="component" value="Chromosome 1"/>
</dbReference>
<dbReference type="PATRIC" id="fig|123899.6.peg.2757"/>
<evidence type="ECO:0000256" key="1">
    <source>
        <dbReference type="ARBA" id="ARBA00004196"/>
    </source>
</evidence>
<organism evidence="10 11">
    <name type="scientific">Bordetella trematum</name>
    <dbReference type="NCBI Taxonomy" id="123899"/>
    <lineage>
        <taxon>Bacteria</taxon>
        <taxon>Pseudomonadati</taxon>
        <taxon>Pseudomonadota</taxon>
        <taxon>Betaproteobacteria</taxon>
        <taxon>Burkholderiales</taxon>
        <taxon>Alcaligenaceae</taxon>
        <taxon>Bordetella</taxon>
    </lineage>
</organism>
<feature type="domain" description="Cytochrome c" evidence="9">
    <location>
        <begin position="95"/>
        <end position="196"/>
    </location>
</feature>
<evidence type="ECO:0000256" key="3">
    <source>
        <dbReference type="ARBA" id="ARBA00022723"/>
    </source>
</evidence>
<keyword evidence="3 7" id="KW-0479">Metal-binding</keyword>
<proteinExistence type="predicted"/>
<dbReference type="GO" id="GO:0004130">
    <property type="term" value="F:cytochrome-c peroxidase activity"/>
    <property type="evidence" value="ECO:0007669"/>
    <property type="project" value="UniProtKB-EC"/>
</dbReference>
<dbReference type="Pfam" id="PF03150">
    <property type="entry name" value="CCP_MauG"/>
    <property type="match status" value="1"/>
</dbReference>